<keyword evidence="1" id="KW-0472">Membrane</keyword>
<name>A0A418B2U4_9STRA</name>
<dbReference type="EMBL" id="QUSY01000157">
    <property type="protein sequence ID" value="RHY32169.1"/>
    <property type="molecule type" value="Genomic_DNA"/>
</dbReference>
<dbReference type="AlphaFoldDB" id="A0A418B2U4"/>
<gene>
    <name evidence="2" type="ORF">DYB32_002797</name>
</gene>
<keyword evidence="3" id="KW-1185">Reference proteome</keyword>
<comment type="caution">
    <text evidence="2">The sequence shown here is derived from an EMBL/GenBank/DDBJ whole genome shotgun (WGS) entry which is preliminary data.</text>
</comment>
<evidence type="ECO:0000256" key="1">
    <source>
        <dbReference type="SAM" id="Phobius"/>
    </source>
</evidence>
<keyword evidence="1" id="KW-1133">Transmembrane helix</keyword>
<reference evidence="2 3" key="1">
    <citation type="submission" date="2018-08" db="EMBL/GenBank/DDBJ databases">
        <title>Aphanomyces genome sequencing and annotation.</title>
        <authorList>
            <person name="Minardi D."/>
            <person name="Oidtmann B."/>
            <person name="Van Der Giezen M."/>
            <person name="Studholme D.J."/>
        </authorList>
    </citation>
    <scope>NUCLEOTIDE SEQUENCE [LARGE SCALE GENOMIC DNA]</scope>
    <source>
        <strain evidence="2 3">NJM0002</strain>
    </source>
</reference>
<protein>
    <submittedName>
        <fullName evidence="2">Uncharacterized protein</fullName>
    </submittedName>
</protein>
<proteinExistence type="predicted"/>
<organism evidence="2 3">
    <name type="scientific">Aphanomyces invadans</name>
    <dbReference type="NCBI Taxonomy" id="157072"/>
    <lineage>
        <taxon>Eukaryota</taxon>
        <taxon>Sar</taxon>
        <taxon>Stramenopiles</taxon>
        <taxon>Oomycota</taxon>
        <taxon>Saprolegniomycetes</taxon>
        <taxon>Saprolegniales</taxon>
        <taxon>Verrucalvaceae</taxon>
        <taxon>Aphanomyces</taxon>
    </lineage>
</organism>
<accession>A0A418B2U4</accession>
<dbReference type="VEuPathDB" id="FungiDB:H310_14049"/>
<dbReference type="GO" id="GO:0008832">
    <property type="term" value="F:dGTPase activity"/>
    <property type="evidence" value="ECO:0007669"/>
    <property type="project" value="TreeGrafter"/>
</dbReference>
<keyword evidence="1" id="KW-0812">Transmembrane</keyword>
<evidence type="ECO:0000313" key="3">
    <source>
        <dbReference type="Proteomes" id="UP000285060"/>
    </source>
</evidence>
<dbReference type="Gene3D" id="1.10.3210.10">
    <property type="entry name" value="Hypothetical protein af1432"/>
    <property type="match status" value="1"/>
</dbReference>
<dbReference type="GO" id="GO:0006203">
    <property type="term" value="P:dGTP catabolic process"/>
    <property type="evidence" value="ECO:0007669"/>
    <property type="project" value="TreeGrafter"/>
</dbReference>
<dbReference type="InterPro" id="IPR050135">
    <property type="entry name" value="dGTPase-like"/>
</dbReference>
<dbReference type="PANTHER" id="PTHR11373:SF4">
    <property type="entry name" value="DEOXYNUCLEOSIDE TRIPHOSPHATE TRIPHOSPHOHYDROLASE SAMHD1"/>
    <property type="match status" value="1"/>
</dbReference>
<dbReference type="SUPFAM" id="SSF109604">
    <property type="entry name" value="HD-domain/PDEase-like"/>
    <property type="match status" value="1"/>
</dbReference>
<dbReference type="GO" id="GO:0005634">
    <property type="term" value="C:nucleus"/>
    <property type="evidence" value="ECO:0007669"/>
    <property type="project" value="TreeGrafter"/>
</dbReference>
<dbReference type="Proteomes" id="UP000285060">
    <property type="component" value="Unassembled WGS sequence"/>
</dbReference>
<sequence length="177" mass="20151">MSHHNEVDQIHGYITMSPLCVSIIDTPQFQRLRDLKQLGTFGPTSLLITALMTIQGTLYYVFPGASHNRFEHSLGVAHLAGATVERFRTNQPDLDITAKDVELLVRCTLCCGIKYLLMLLSTERGRSRSSYSHEDMSLRMLEYLVDDNHIDMDKYDVRFVQQIVQGAKRWGASSSFH</sequence>
<dbReference type="PANTHER" id="PTHR11373">
    <property type="entry name" value="DEOXYNUCLEOSIDE TRIPHOSPHATE TRIPHOSPHOHYDROLASE"/>
    <property type="match status" value="1"/>
</dbReference>
<feature type="transmembrane region" description="Helical" evidence="1">
    <location>
        <begin position="38"/>
        <end position="62"/>
    </location>
</feature>
<evidence type="ECO:0000313" key="2">
    <source>
        <dbReference type="EMBL" id="RHY32169.1"/>
    </source>
</evidence>